<dbReference type="Gene3D" id="1.25.40.10">
    <property type="entry name" value="Tetratricopeptide repeat domain"/>
    <property type="match status" value="6"/>
</dbReference>
<dbReference type="EMBL" id="CP126661">
    <property type="protein sequence ID" value="WKA02653.1"/>
    <property type="molecule type" value="Genomic_DNA"/>
</dbReference>
<dbReference type="InterPro" id="IPR032867">
    <property type="entry name" value="DYW_dom"/>
</dbReference>
<accession>A0ABY9D6S6</accession>
<reference evidence="5 6" key="1">
    <citation type="journal article" date="2023" name="Hortic Res">
        <title>The complete reference genome for grapevine (Vitis vinifera L.) genetics and breeding.</title>
        <authorList>
            <person name="Shi X."/>
            <person name="Cao S."/>
            <person name="Wang X."/>
            <person name="Huang S."/>
            <person name="Wang Y."/>
            <person name="Liu Z."/>
            <person name="Liu W."/>
            <person name="Leng X."/>
            <person name="Peng Y."/>
            <person name="Wang N."/>
            <person name="Wang Y."/>
            <person name="Ma Z."/>
            <person name="Xu X."/>
            <person name="Zhang F."/>
            <person name="Xue H."/>
            <person name="Zhong H."/>
            <person name="Wang Y."/>
            <person name="Zhang K."/>
            <person name="Velt A."/>
            <person name="Avia K."/>
            <person name="Holtgrawe D."/>
            <person name="Grimplet J."/>
            <person name="Matus J.T."/>
            <person name="Ware D."/>
            <person name="Wu X."/>
            <person name="Wang H."/>
            <person name="Liu C."/>
            <person name="Fang Y."/>
            <person name="Rustenholz C."/>
            <person name="Cheng Z."/>
            <person name="Xiao H."/>
            <person name="Zhou Y."/>
        </authorList>
    </citation>
    <scope>NUCLEOTIDE SEQUENCE [LARGE SCALE GENOMIC DNA]</scope>
    <source>
        <strain evidence="6">cv. Pinot noir / PN40024</strain>
        <tissue evidence="5">Leaf</tissue>
    </source>
</reference>
<sequence>MKLSKLNQLSSALKSTFNHKPTFKPTITLSILETHLHNCHNLKQFNRILSQMILTGFISDTFAASRLLKFSTDSPFIGLDYSLQIFDRIENSNGFMWNTMMRAYIQSNSAEKALLLYKLMVKNNVGPDNYTYPLVVQACAVRLLEFGGKEIHDHVLKVGFDSDVYVQNTLINMYAVCGNMRDARKLFDESPVLDSVSWNSILAGYVKKGDVEEAKLIFDQMPQRNIVASNSMIVLLGKMGQVMEAWKLFNEMDEKDMVSWSALISGYEQNGMYEEALVMFIEMNANGMRLDEVVVVSVLSACAHLSIVKTGKMIHGLVIRMGIESYVNLQNALIHMYSGSGEIMDAQKLFNGSHNLDQISWNSMISGCMKCGSVEKARALFDVMPEKDIVSWSAVISGYAQHDCFSETLALFHEMQLGQIRPDETILVSVISACTHLAALDQGKWVHAYIRKNGLKVNVILGTTLLDMYMKCGCVENALEVFNGMEEKGVSSWNALIIGLAVNGLVERSLDMFSEMKNNGVIPNEITFMGVLGACRHMGLVDEGRCHFASMIEKHGIEPNVKHYGCMVDLLGRAGLLNEAEKLIESMPMAPDVATWGALLGACKKHGDTEMGERVGRKLIELQPDHDGFHVLLSNIFASKGDWEDVLEVRGMMKQQGVVKTPGCSLIEANGVVHEFLAGDKTHPWINKVEGMLNEMAKRLKMEGYAPDTNEVSLDIDEEEKETTLFRHSEKLAIAFGLLTISPPTPIRIMKNLRICNDCHTAAKLISKAYAREIVVRDRHRFHYFKEGACSCMDYW</sequence>
<evidence type="ECO:0000256" key="1">
    <source>
        <dbReference type="ARBA" id="ARBA00006643"/>
    </source>
</evidence>
<feature type="repeat" description="PPR" evidence="3">
    <location>
        <begin position="194"/>
        <end position="228"/>
    </location>
</feature>
<dbReference type="Proteomes" id="UP001227230">
    <property type="component" value="Chromosome 14"/>
</dbReference>
<comment type="similarity">
    <text evidence="1">Belongs to the PPR family. PCMP-H subfamily.</text>
</comment>
<dbReference type="Pfam" id="PF20431">
    <property type="entry name" value="E_motif"/>
    <property type="match status" value="1"/>
</dbReference>
<feature type="repeat" description="PPR" evidence="3">
    <location>
        <begin position="256"/>
        <end position="290"/>
    </location>
</feature>
<keyword evidence="6" id="KW-1185">Reference proteome</keyword>
<dbReference type="NCBIfam" id="TIGR00756">
    <property type="entry name" value="PPR"/>
    <property type="match status" value="8"/>
</dbReference>
<keyword evidence="2" id="KW-0677">Repeat</keyword>
<feature type="repeat" description="PPR" evidence="3">
    <location>
        <begin position="357"/>
        <end position="391"/>
    </location>
</feature>
<gene>
    <name evidence="5" type="ORF">VitviT2T_020814</name>
</gene>
<dbReference type="InterPro" id="IPR046960">
    <property type="entry name" value="PPR_At4g14850-like_plant"/>
</dbReference>
<proteinExistence type="inferred from homology"/>
<dbReference type="Pfam" id="PF12854">
    <property type="entry name" value="PPR_1"/>
    <property type="match status" value="1"/>
</dbReference>
<dbReference type="Pfam" id="PF14432">
    <property type="entry name" value="DYW_deaminase"/>
    <property type="match status" value="1"/>
</dbReference>
<dbReference type="Pfam" id="PF13041">
    <property type="entry name" value="PPR_2"/>
    <property type="match status" value="3"/>
</dbReference>
<dbReference type="PANTHER" id="PTHR47926">
    <property type="entry name" value="PENTATRICOPEPTIDE REPEAT-CONTAINING PROTEIN"/>
    <property type="match status" value="1"/>
</dbReference>
<evidence type="ECO:0000313" key="6">
    <source>
        <dbReference type="Proteomes" id="UP001227230"/>
    </source>
</evidence>
<protein>
    <recommendedName>
        <fullName evidence="4">DYW domain-containing protein</fullName>
    </recommendedName>
</protein>
<organism evidence="5 6">
    <name type="scientific">Vitis vinifera</name>
    <name type="common">Grape</name>
    <dbReference type="NCBI Taxonomy" id="29760"/>
    <lineage>
        <taxon>Eukaryota</taxon>
        <taxon>Viridiplantae</taxon>
        <taxon>Streptophyta</taxon>
        <taxon>Embryophyta</taxon>
        <taxon>Tracheophyta</taxon>
        <taxon>Spermatophyta</taxon>
        <taxon>Magnoliopsida</taxon>
        <taxon>eudicotyledons</taxon>
        <taxon>Gunneridae</taxon>
        <taxon>Pentapetalae</taxon>
        <taxon>rosids</taxon>
        <taxon>Vitales</taxon>
        <taxon>Vitaceae</taxon>
        <taxon>Viteae</taxon>
        <taxon>Vitis</taxon>
    </lineage>
</organism>
<name>A0ABY9D6S6_VITVI</name>
<evidence type="ECO:0000259" key="4">
    <source>
        <dbReference type="Pfam" id="PF14432"/>
    </source>
</evidence>
<feature type="repeat" description="PPR" evidence="3">
    <location>
        <begin position="93"/>
        <end position="127"/>
    </location>
</feature>
<dbReference type="InterPro" id="IPR011990">
    <property type="entry name" value="TPR-like_helical_dom_sf"/>
</dbReference>
<evidence type="ECO:0000256" key="3">
    <source>
        <dbReference type="PROSITE-ProRule" id="PRU00708"/>
    </source>
</evidence>
<dbReference type="PROSITE" id="PS51375">
    <property type="entry name" value="PPR"/>
    <property type="match status" value="5"/>
</dbReference>
<evidence type="ECO:0000313" key="5">
    <source>
        <dbReference type="EMBL" id="WKA02653.1"/>
    </source>
</evidence>
<dbReference type="Pfam" id="PF01535">
    <property type="entry name" value="PPR"/>
    <property type="match status" value="5"/>
</dbReference>
<dbReference type="PANTHER" id="PTHR47926:SF436">
    <property type="entry name" value="PENTATRICOPEPTIDE REPEAT-CONTAINING PROTEIN ELI1, CHLOROPLASTIC-LIKE ISOFORM X2"/>
    <property type="match status" value="1"/>
</dbReference>
<dbReference type="InterPro" id="IPR046848">
    <property type="entry name" value="E_motif"/>
</dbReference>
<feature type="repeat" description="PPR" evidence="3">
    <location>
        <begin position="489"/>
        <end position="523"/>
    </location>
</feature>
<dbReference type="InterPro" id="IPR002885">
    <property type="entry name" value="PPR_rpt"/>
</dbReference>
<feature type="domain" description="DYW" evidence="4">
    <location>
        <begin position="704"/>
        <end position="796"/>
    </location>
</feature>
<dbReference type="SUPFAM" id="SSF81901">
    <property type="entry name" value="HCP-like"/>
    <property type="match status" value="1"/>
</dbReference>
<evidence type="ECO:0000256" key="2">
    <source>
        <dbReference type="ARBA" id="ARBA00022737"/>
    </source>
</evidence>